<dbReference type="GO" id="GO:0016020">
    <property type="term" value="C:membrane"/>
    <property type="evidence" value="ECO:0007669"/>
    <property type="project" value="UniProtKB-SubCell"/>
</dbReference>
<dbReference type="OrthoDB" id="6133115at2759"/>
<name>A0A9P5F449_COLSI</name>
<dbReference type="InterPro" id="IPR036259">
    <property type="entry name" value="MFS_trans_sf"/>
</dbReference>
<organism evidence="8 9">
    <name type="scientific">Colletotrichum siamense</name>
    <name type="common">Anthracnose fungus</name>
    <dbReference type="NCBI Taxonomy" id="690259"/>
    <lineage>
        <taxon>Eukaryota</taxon>
        <taxon>Fungi</taxon>
        <taxon>Dikarya</taxon>
        <taxon>Ascomycota</taxon>
        <taxon>Pezizomycotina</taxon>
        <taxon>Sordariomycetes</taxon>
        <taxon>Hypocreomycetidae</taxon>
        <taxon>Glomerellales</taxon>
        <taxon>Glomerellaceae</taxon>
        <taxon>Colletotrichum</taxon>
        <taxon>Colletotrichum gloeosporioides species complex</taxon>
    </lineage>
</organism>
<feature type="transmembrane region" description="Helical" evidence="6">
    <location>
        <begin position="65"/>
        <end position="85"/>
    </location>
</feature>
<evidence type="ECO:0000256" key="5">
    <source>
        <dbReference type="ARBA" id="ARBA00023136"/>
    </source>
</evidence>
<keyword evidence="8" id="KW-0762">Sugar transport</keyword>
<dbReference type="PROSITE" id="PS50850">
    <property type="entry name" value="MFS"/>
    <property type="match status" value="1"/>
</dbReference>
<feature type="transmembrane region" description="Helical" evidence="6">
    <location>
        <begin position="15"/>
        <end position="32"/>
    </location>
</feature>
<evidence type="ECO:0000259" key="7">
    <source>
        <dbReference type="PROSITE" id="PS50850"/>
    </source>
</evidence>
<dbReference type="Proteomes" id="UP000711996">
    <property type="component" value="Unassembled WGS sequence"/>
</dbReference>
<dbReference type="GO" id="GO:0005351">
    <property type="term" value="F:carbohydrate:proton symporter activity"/>
    <property type="evidence" value="ECO:0007669"/>
    <property type="project" value="TreeGrafter"/>
</dbReference>
<dbReference type="EMBL" id="QPMT01000002">
    <property type="protein sequence ID" value="KAF4866342.1"/>
    <property type="molecule type" value="Genomic_DNA"/>
</dbReference>
<evidence type="ECO:0000256" key="1">
    <source>
        <dbReference type="ARBA" id="ARBA00004141"/>
    </source>
</evidence>
<dbReference type="AlphaFoldDB" id="A0A9P5F449"/>
<dbReference type="PANTHER" id="PTHR48022:SF77">
    <property type="entry name" value="MAJOR FACILITATOR SUPERFAMILY (MFS) PROFILE DOMAIN-CONTAINING PROTEIN"/>
    <property type="match status" value="1"/>
</dbReference>
<evidence type="ECO:0000256" key="2">
    <source>
        <dbReference type="ARBA" id="ARBA00010992"/>
    </source>
</evidence>
<keyword evidence="4 6" id="KW-1133">Transmembrane helix</keyword>
<evidence type="ECO:0000256" key="4">
    <source>
        <dbReference type="ARBA" id="ARBA00022989"/>
    </source>
</evidence>
<dbReference type="InterPro" id="IPR005828">
    <property type="entry name" value="MFS_sugar_transport-like"/>
</dbReference>
<dbReference type="SUPFAM" id="SSF103473">
    <property type="entry name" value="MFS general substrate transporter"/>
    <property type="match status" value="1"/>
</dbReference>
<dbReference type="InterPro" id="IPR050360">
    <property type="entry name" value="MFS_Sugar_Transporters"/>
</dbReference>
<comment type="caution">
    <text evidence="8">The sequence shown here is derived from an EMBL/GenBank/DDBJ whole genome shotgun (WGS) entry which is preliminary data.</text>
</comment>
<feature type="domain" description="Major facilitator superfamily (MFS) profile" evidence="7">
    <location>
        <begin position="19"/>
        <end position="110"/>
    </location>
</feature>
<dbReference type="InterPro" id="IPR020846">
    <property type="entry name" value="MFS_dom"/>
</dbReference>
<proteinExistence type="inferred from homology"/>
<protein>
    <submittedName>
        <fullName evidence="8">Low-affinity glucose transporter</fullName>
    </submittedName>
</protein>
<reference evidence="8" key="1">
    <citation type="submission" date="2019-06" db="EMBL/GenBank/DDBJ databases">
        <authorList>
            <person name="Gan P."/>
            <person name="Shirasu K."/>
        </authorList>
    </citation>
    <scope>NUCLEOTIDE SEQUENCE [LARGE SCALE GENOMIC DNA]</scope>
    <source>
        <strain evidence="8">CAD2</strain>
    </source>
</reference>
<evidence type="ECO:0000313" key="8">
    <source>
        <dbReference type="EMBL" id="KAF4866342.1"/>
    </source>
</evidence>
<evidence type="ECO:0000313" key="9">
    <source>
        <dbReference type="Proteomes" id="UP000711996"/>
    </source>
</evidence>
<evidence type="ECO:0000256" key="6">
    <source>
        <dbReference type="SAM" id="Phobius"/>
    </source>
</evidence>
<accession>A0A9P5F449</accession>
<keyword evidence="9" id="KW-1185">Reference proteome</keyword>
<dbReference type="Pfam" id="PF00083">
    <property type="entry name" value="Sugar_tr"/>
    <property type="match status" value="1"/>
</dbReference>
<comment type="similarity">
    <text evidence="2">Belongs to the major facilitator superfamily. Sugar transporter (TC 2.A.1.1) family.</text>
</comment>
<keyword evidence="8" id="KW-0813">Transport</keyword>
<dbReference type="Gene3D" id="1.20.1250.20">
    <property type="entry name" value="MFS general substrate transporter like domains"/>
    <property type="match status" value="1"/>
</dbReference>
<dbReference type="PANTHER" id="PTHR48022">
    <property type="entry name" value="PLASTIDIC GLUCOSE TRANSPORTER 4"/>
    <property type="match status" value="1"/>
</dbReference>
<keyword evidence="3 6" id="KW-0812">Transmembrane</keyword>
<comment type="subcellular location">
    <subcellularLocation>
        <location evidence="1">Membrane</location>
        <topology evidence="1">Multi-pass membrane protein</topology>
    </subcellularLocation>
</comment>
<sequence>MAILNINISWKQHKWPLFYCLVSLIGAFAYGYDTIYYTGIQGMAPFIRDYGHQEPDGTYELGTTFLSVTASLIYVGEFCGALITAPINDRWGRKAVFATASVCIVAGAIV</sequence>
<gene>
    <name evidence="8" type="primary">RAG1</name>
    <name evidence="8" type="ORF">CGCSCA2_v001221</name>
</gene>
<keyword evidence="5 6" id="KW-0472">Membrane</keyword>
<evidence type="ECO:0000256" key="3">
    <source>
        <dbReference type="ARBA" id="ARBA00022692"/>
    </source>
</evidence>